<organism evidence="3 4">
    <name type="scientific">Polyplax serrata</name>
    <name type="common">Common mouse louse</name>
    <dbReference type="NCBI Taxonomy" id="468196"/>
    <lineage>
        <taxon>Eukaryota</taxon>
        <taxon>Metazoa</taxon>
        <taxon>Ecdysozoa</taxon>
        <taxon>Arthropoda</taxon>
        <taxon>Hexapoda</taxon>
        <taxon>Insecta</taxon>
        <taxon>Pterygota</taxon>
        <taxon>Neoptera</taxon>
        <taxon>Paraneoptera</taxon>
        <taxon>Psocodea</taxon>
        <taxon>Troctomorpha</taxon>
        <taxon>Phthiraptera</taxon>
        <taxon>Anoplura</taxon>
        <taxon>Polyplacidae</taxon>
        <taxon>Polyplax</taxon>
    </lineage>
</organism>
<dbReference type="Gene3D" id="2.60.40.10">
    <property type="entry name" value="Immunoglobulins"/>
    <property type="match status" value="1"/>
</dbReference>
<dbReference type="InterPro" id="IPR001298">
    <property type="entry name" value="Filamin/ABP280_rpt"/>
</dbReference>
<name>A0AAN8NYR1_POLSC</name>
<dbReference type="PANTHER" id="PTHR25462:SF291">
    <property type="entry name" value="E3 UBIQUITIN-PROTEIN LIGASE TRIM45"/>
    <property type="match status" value="1"/>
</dbReference>
<comment type="caution">
    <text evidence="3">The sequence shown here is derived from an EMBL/GenBank/DDBJ whole genome shotgun (WGS) entry which is preliminary data.</text>
</comment>
<dbReference type="InterPro" id="IPR017868">
    <property type="entry name" value="Filamin/ABP280_repeat-like"/>
</dbReference>
<dbReference type="AlphaFoldDB" id="A0AAN8NYR1"/>
<protein>
    <recommendedName>
        <fullName evidence="2">B-box C-terminal domain-containing protein</fullName>
    </recommendedName>
</protein>
<dbReference type="SMART" id="SM00557">
    <property type="entry name" value="IG_FLMN"/>
    <property type="match status" value="1"/>
</dbReference>
<dbReference type="Pfam" id="PF00630">
    <property type="entry name" value="Filamin"/>
    <property type="match status" value="1"/>
</dbReference>
<accession>A0AAN8NYR1</accession>
<evidence type="ECO:0000256" key="1">
    <source>
        <dbReference type="PROSITE-ProRule" id="PRU00087"/>
    </source>
</evidence>
<dbReference type="InterPro" id="IPR014756">
    <property type="entry name" value="Ig_E-set"/>
</dbReference>
<evidence type="ECO:0000313" key="4">
    <source>
        <dbReference type="Proteomes" id="UP001372834"/>
    </source>
</evidence>
<proteinExistence type="predicted"/>
<gene>
    <name evidence="3" type="ORF">RUM43_008604</name>
</gene>
<dbReference type="InterPro" id="IPR047153">
    <property type="entry name" value="TRIM45/56/19-like"/>
</dbReference>
<feature type="domain" description="B-box C-terminal" evidence="2">
    <location>
        <begin position="39"/>
        <end position="161"/>
    </location>
</feature>
<dbReference type="GO" id="GO:0061630">
    <property type="term" value="F:ubiquitin protein ligase activity"/>
    <property type="evidence" value="ECO:0007669"/>
    <property type="project" value="TreeGrafter"/>
</dbReference>
<feature type="repeat" description="Filamin" evidence="1">
    <location>
        <begin position="199"/>
        <end position="305"/>
    </location>
</feature>
<dbReference type="InterPro" id="IPR013783">
    <property type="entry name" value="Ig-like_fold"/>
</dbReference>
<dbReference type="Proteomes" id="UP001372834">
    <property type="component" value="Unassembled WGS sequence"/>
</dbReference>
<dbReference type="PROSITE" id="PS50194">
    <property type="entry name" value="FILAMIN_REPEAT"/>
    <property type="match status" value="1"/>
</dbReference>
<dbReference type="SUPFAM" id="SSF81296">
    <property type="entry name" value="E set domains"/>
    <property type="match status" value="1"/>
</dbReference>
<dbReference type="InterPro" id="IPR003649">
    <property type="entry name" value="Bbox_C"/>
</dbReference>
<evidence type="ECO:0000259" key="2">
    <source>
        <dbReference type="SMART" id="SM00502"/>
    </source>
</evidence>
<dbReference type="PANTHER" id="PTHR25462">
    <property type="entry name" value="BONUS, ISOFORM C-RELATED"/>
    <property type="match status" value="1"/>
</dbReference>
<reference evidence="3 4" key="1">
    <citation type="submission" date="2023-10" db="EMBL/GenBank/DDBJ databases">
        <title>Genomes of two closely related lineages of the louse Polyplax serrata with different host specificities.</title>
        <authorList>
            <person name="Martinu J."/>
            <person name="Tarabai H."/>
            <person name="Stefka J."/>
            <person name="Hypsa V."/>
        </authorList>
    </citation>
    <scope>NUCLEOTIDE SEQUENCE [LARGE SCALE GENOMIC DNA]</scope>
    <source>
        <strain evidence="3">HR10_N</strain>
    </source>
</reference>
<dbReference type="SMART" id="SM00502">
    <property type="entry name" value="BBC"/>
    <property type="match status" value="1"/>
</dbReference>
<sequence>MKRVIQEKISSYRDCCVEFHTGHNYESFSRAAQIYSGRIKESLERIRLINKDTSAAIGRLNILSQQIESKYSQVQREINTFIDCYIDALEEHRKGLLKQATKIRKGQIESLRIRQEEVEKNFKNLNHTLRFGDELLNEGSDFEVLSFAFFILQRLEWCIKVGTSALSSAFTNCIGTMQFLPDEHARTVKNRTLYGVVTTQVVSPSHCFIMAKDLEALKNCRKNQRCDLTLVTKDSYDQRLTHGAEGIEIDLRRQNGSCKHIPICVVDQQNGVYLISFTPDTSEKMCLSVSIRGVPIKGSPFPVRVRAESVHEGTFHCCTFCSSGGNKNVVCGCGGRMPGGYQGCGHGYIGHPGGHHWSCCGNTLHKSECLRSLRSDGFYHLKL</sequence>
<evidence type="ECO:0000313" key="3">
    <source>
        <dbReference type="EMBL" id="KAK6622761.1"/>
    </source>
</evidence>
<dbReference type="EMBL" id="JAWJWE010000038">
    <property type="protein sequence ID" value="KAK6622761.1"/>
    <property type="molecule type" value="Genomic_DNA"/>
</dbReference>